<comment type="caution">
    <text evidence="3">The sequence shown here is derived from an EMBL/GenBank/DDBJ whole genome shotgun (WGS) entry which is preliminary data.</text>
</comment>
<dbReference type="PANTHER" id="PTHR44520:SF1">
    <property type="entry name" value="TWO-COMPONENT SYSTEM REGULATORY PROTEIN"/>
    <property type="match status" value="1"/>
</dbReference>
<dbReference type="InterPro" id="IPR011006">
    <property type="entry name" value="CheY-like_superfamily"/>
</dbReference>
<dbReference type="SMART" id="SM00448">
    <property type="entry name" value="REC"/>
    <property type="match status" value="1"/>
</dbReference>
<dbReference type="SUPFAM" id="SSF52172">
    <property type="entry name" value="CheY-like"/>
    <property type="match status" value="1"/>
</dbReference>
<dbReference type="GO" id="GO:0000160">
    <property type="term" value="P:phosphorelay signal transduction system"/>
    <property type="evidence" value="ECO:0007669"/>
    <property type="project" value="InterPro"/>
</dbReference>
<dbReference type="InterPro" id="IPR052893">
    <property type="entry name" value="TCS_response_regulator"/>
</dbReference>
<evidence type="ECO:0000259" key="2">
    <source>
        <dbReference type="PROSITE" id="PS50110"/>
    </source>
</evidence>
<proteinExistence type="predicted"/>
<evidence type="ECO:0000256" key="1">
    <source>
        <dbReference type="PROSITE-ProRule" id="PRU00169"/>
    </source>
</evidence>
<keyword evidence="4" id="KW-1185">Reference proteome</keyword>
<dbReference type="RefSeq" id="WP_164041970.1">
    <property type="nucleotide sequence ID" value="NZ_JAAGNZ010000002.1"/>
</dbReference>
<evidence type="ECO:0000313" key="3">
    <source>
        <dbReference type="EMBL" id="NEU69522.1"/>
    </source>
</evidence>
<dbReference type="AlphaFoldDB" id="A0A6M0INJ3"/>
<dbReference type="Gene3D" id="3.40.50.2300">
    <property type="match status" value="1"/>
</dbReference>
<evidence type="ECO:0000313" key="4">
    <source>
        <dbReference type="Proteomes" id="UP000477386"/>
    </source>
</evidence>
<dbReference type="EMBL" id="JAAGNZ010000002">
    <property type="protein sequence ID" value="NEU69522.1"/>
    <property type="molecule type" value="Genomic_DNA"/>
</dbReference>
<accession>A0A6M0INJ3</accession>
<feature type="domain" description="Response regulatory" evidence="2">
    <location>
        <begin position="10"/>
        <end position="130"/>
    </location>
</feature>
<sequence>MRLPLNRHPHVMLIDDDEDDYFLLKGAFSTYSDQVQLTHQRTATNLMDALLQLTRLPDLILLDLNLPPLNGLEVLATLKQDARTRQIPVLIWSGSIAQDQLRQCYEGGVSSVLLKSADQHSLVEAVQRICTYWFEVMLLPDNSV</sequence>
<dbReference type="PROSITE" id="PS50110">
    <property type="entry name" value="RESPONSE_REGULATORY"/>
    <property type="match status" value="1"/>
</dbReference>
<organism evidence="3 4">
    <name type="scientific">Spirosoma agri</name>
    <dbReference type="NCBI Taxonomy" id="1987381"/>
    <lineage>
        <taxon>Bacteria</taxon>
        <taxon>Pseudomonadati</taxon>
        <taxon>Bacteroidota</taxon>
        <taxon>Cytophagia</taxon>
        <taxon>Cytophagales</taxon>
        <taxon>Cytophagaceae</taxon>
        <taxon>Spirosoma</taxon>
    </lineage>
</organism>
<dbReference type="Pfam" id="PF00072">
    <property type="entry name" value="Response_reg"/>
    <property type="match status" value="1"/>
</dbReference>
<reference evidence="3 4" key="1">
    <citation type="submission" date="2020-02" db="EMBL/GenBank/DDBJ databases">
        <title>Draft genome sequence of two Spirosoma agri KCTC 52727 and Spirosoma terrae KCTC 52035.</title>
        <authorList>
            <person name="Rojas J."/>
            <person name="Ambika Manirajan B."/>
            <person name="Ratering S."/>
            <person name="Suarez C."/>
            <person name="Schnell S."/>
        </authorList>
    </citation>
    <scope>NUCLEOTIDE SEQUENCE [LARGE SCALE GENOMIC DNA]</scope>
    <source>
        <strain evidence="3 4">KCTC 52727</strain>
    </source>
</reference>
<feature type="modified residue" description="4-aspartylphosphate" evidence="1">
    <location>
        <position position="63"/>
    </location>
</feature>
<protein>
    <submittedName>
        <fullName evidence="3">Response regulator transcription factor</fullName>
    </submittedName>
</protein>
<dbReference type="InterPro" id="IPR001789">
    <property type="entry name" value="Sig_transdc_resp-reg_receiver"/>
</dbReference>
<gene>
    <name evidence="3" type="ORF">GK091_21720</name>
</gene>
<keyword evidence="1" id="KW-0597">Phosphoprotein</keyword>
<dbReference type="PANTHER" id="PTHR44520">
    <property type="entry name" value="RESPONSE REGULATOR RCP1-RELATED"/>
    <property type="match status" value="1"/>
</dbReference>
<name>A0A6M0INJ3_9BACT</name>
<dbReference type="Proteomes" id="UP000477386">
    <property type="component" value="Unassembled WGS sequence"/>
</dbReference>